<dbReference type="PANTHER" id="PTHR34698">
    <property type="entry name" value="5-OXOPROLINASE SUBUNIT B"/>
    <property type="match status" value="1"/>
</dbReference>
<dbReference type="GO" id="GO:0016740">
    <property type="term" value="F:transferase activity"/>
    <property type="evidence" value="ECO:0007669"/>
    <property type="project" value="UniProtKB-KW"/>
</dbReference>
<dbReference type="GO" id="GO:0016787">
    <property type="term" value="F:hydrolase activity"/>
    <property type="evidence" value="ECO:0007669"/>
    <property type="project" value="UniProtKB-KW"/>
</dbReference>
<dbReference type="Gene3D" id="2.40.100.10">
    <property type="entry name" value="Cyclophilin-like"/>
    <property type="match status" value="1"/>
</dbReference>
<evidence type="ECO:0000256" key="1">
    <source>
        <dbReference type="ARBA" id="ARBA00022741"/>
    </source>
</evidence>
<name>A0A7T4DJV0_9MICO</name>
<dbReference type="RefSeq" id="WP_198500269.1">
    <property type="nucleotide sequence ID" value="NZ_CP065989.1"/>
</dbReference>
<organism evidence="5 6">
    <name type="scientific">Brevibacterium casei</name>
    <dbReference type="NCBI Taxonomy" id="33889"/>
    <lineage>
        <taxon>Bacteria</taxon>
        <taxon>Bacillati</taxon>
        <taxon>Actinomycetota</taxon>
        <taxon>Actinomycetes</taxon>
        <taxon>Micrococcales</taxon>
        <taxon>Brevibacteriaceae</taxon>
        <taxon>Brevibacterium</taxon>
    </lineage>
</organism>
<keyword evidence="2" id="KW-0378">Hydrolase</keyword>
<dbReference type="Pfam" id="PF02682">
    <property type="entry name" value="CT_C_D"/>
    <property type="match status" value="1"/>
</dbReference>
<feature type="domain" description="Carboxyltransferase" evidence="4">
    <location>
        <begin position="10"/>
        <end position="238"/>
    </location>
</feature>
<dbReference type="PANTHER" id="PTHR34698:SF2">
    <property type="entry name" value="5-OXOPROLINASE SUBUNIT B"/>
    <property type="match status" value="1"/>
</dbReference>
<evidence type="ECO:0000256" key="3">
    <source>
        <dbReference type="ARBA" id="ARBA00022840"/>
    </source>
</evidence>
<dbReference type="GO" id="GO:0005524">
    <property type="term" value="F:ATP binding"/>
    <property type="evidence" value="ECO:0007669"/>
    <property type="project" value="UniProtKB-KW"/>
</dbReference>
<evidence type="ECO:0000259" key="4">
    <source>
        <dbReference type="SMART" id="SM00796"/>
    </source>
</evidence>
<dbReference type="AlphaFoldDB" id="A0A7T4DJV0"/>
<dbReference type="SUPFAM" id="SSF50891">
    <property type="entry name" value="Cyclophilin-like"/>
    <property type="match status" value="1"/>
</dbReference>
<dbReference type="InterPro" id="IPR010016">
    <property type="entry name" value="PxpB"/>
</dbReference>
<proteinExistence type="predicted"/>
<evidence type="ECO:0000313" key="6">
    <source>
        <dbReference type="Proteomes" id="UP000595374"/>
    </source>
</evidence>
<evidence type="ECO:0000313" key="5">
    <source>
        <dbReference type="EMBL" id="QQB15248.1"/>
    </source>
</evidence>
<reference evidence="5 6" key="1">
    <citation type="submission" date="2020-12" db="EMBL/GenBank/DDBJ databases">
        <title>FDA dAtabase for Regulatory Grade micrObial Sequences (FDA-ARGOS): Supporting development and validation of Infectious Disease Dx tests.</title>
        <authorList>
            <person name="Sproer C."/>
            <person name="Gronow S."/>
            <person name="Severitt S."/>
            <person name="Schroder I."/>
            <person name="Tallon L."/>
            <person name="Sadzewicz L."/>
            <person name="Zhao X."/>
            <person name="Boylan J."/>
            <person name="Ott S."/>
            <person name="Bowen H."/>
            <person name="Vavikolanu K."/>
            <person name="Mehta A."/>
            <person name="Aluvathingal J."/>
            <person name="Nadendla S."/>
            <person name="Lowell S."/>
            <person name="Myers T."/>
            <person name="Yan Y."/>
            <person name="Sichtig H."/>
        </authorList>
    </citation>
    <scope>NUCLEOTIDE SEQUENCE [LARGE SCALE GENOMIC DNA]</scope>
    <source>
        <strain evidence="5 6">FDAARGOS_990</strain>
    </source>
</reference>
<evidence type="ECO:0000256" key="2">
    <source>
        <dbReference type="ARBA" id="ARBA00022801"/>
    </source>
</evidence>
<protein>
    <submittedName>
        <fullName evidence="5">Carboxyltransferase domain-containing protein</fullName>
    </submittedName>
</protein>
<dbReference type="SUPFAM" id="SSF160467">
    <property type="entry name" value="PH0987 N-terminal domain-like"/>
    <property type="match status" value="1"/>
</dbReference>
<dbReference type="InterPro" id="IPR029000">
    <property type="entry name" value="Cyclophilin-like_dom_sf"/>
</dbReference>
<dbReference type="Gene3D" id="3.30.1360.40">
    <property type="match status" value="1"/>
</dbReference>
<dbReference type="Proteomes" id="UP000595374">
    <property type="component" value="Chromosome"/>
</dbReference>
<keyword evidence="1" id="KW-0547">Nucleotide-binding</keyword>
<sequence length="302" mass="33319">MTTTIELGPARYTFGGDEFLFVEVSEEMSLQANFRAMLIARALSERIDGGELPGIVELCPANASLLIRFDPDVIAPGTLEAAVREVEASVIHSDTTTLETRIVEVPVWYSDPFTAEVVERFREGYHQDPSGTDLDYAAAVNGFAGADEFIQAHHSSPWLVTMVGFVAGLPFMYQLVDRDHQLEVPKYLAPRTDTPKLTIGHGGCFCALYSVRGAGGYQMFGVAAAPIFEPEQKGPDFADFMIFFKPGDIVRFRPIDEAEYNEIQKEVDANTYAFKQAPVTFDLERALAEGPAYNAELLEALK</sequence>
<dbReference type="SMART" id="SM00796">
    <property type="entry name" value="AHS1"/>
    <property type="match status" value="1"/>
</dbReference>
<gene>
    <name evidence="5" type="ORF">I6H47_04655</name>
</gene>
<dbReference type="EMBL" id="CP065989">
    <property type="protein sequence ID" value="QQB15248.1"/>
    <property type="molecule type" value="Genomic_DNA"/>
</dbReference>
<keyword evidence="5" id="KW-0808">Transferase</keyword>
<accession>A0A7T4DJV0</accession>
<dbReference type="InterPro" id="IPR003833">
    <property type="entry name" value="CT_C_D"/>
</dbReference>
<keyword evidence="3" id="KW-0067">ATP-binding</keyword>